<keyword evidence="4" id="KW-0998">Cell outer membrane</keyword>
<keyword evidence="9" id="KW-1185">Reference proteome</keyword>
<dbReference type="KEGG" id="blag:BLTE_30100"/>
<feature type="chain" id="PRO_5016814696" evidence="6">
    <location>
        <begin position="21"/>
        <end position="258"/>
    </location>
</feature>
<dbReference type="InterPro" id="IPR011250">
    <property type="entry name" value="OMP/PagP_B-barrel"/>
</dbReference>
<dbReference type="InterPro" id="IPR006315">
    <property type="entry name" value="OM_autotransptr_brl_dom"/>
</dbReference>
<name>A0A348G442_9HYPH</name>
<dbReference type="Gene3D" id="2.40.160.20">
    <property type="match status" value="1"/>
</dbReference>
<evidence type="ECO:0000256" key="4">
    <source>
        <dbReference type="ARBA" id="ARBA00023237"/>
    </source>
</evidence>
<comment type="similarity">
    <text evidence="5">Belongs to the Omp25/RopB family.</text>
</comment>
<keyword evidence="3" id="KW-0472">Membrane</keyword>
<dbReference type="GO" id="GO:0009279">
    <property type="term" value="C:cell outer membrane"/>
    <property type="evidence" value="ECO:0007669"/>
    <property type="project" value="UniProtKB-SubCell"/>
</dbReference>
<dbReference type="RefSeq" id="WP_160140638.1">
    <property type="nucleotide sequence ID" value="NZ_AP018907.1"/>
</dbReference>
<organism evidence="8 9">
    <name type="scientific">Blastochloris tepida</name>
    <dbReference type="NCBI Taxonomy" id="2233851"/>
    <lineage>
        <taxon>Bacteria</taxon>
        <taxon>Pseudomonadati</taxon>
        <taxon>Pseudomonadota</taxon>
        <taxon>Alphaproteobacteria</taxon>
        <taxon>Hyphomicrobiales</taxon>
        <taxon>Blastochloridaceae</taxon>
        <taxon>Blastochloris</taxon>
    </lineage>
</organism>
<dbReference type="NCBIfam" id="TIGR01414">
    <property type="entry name" value="autotrans_barl"/>
    <property type="match status" value="1"/>
</dbReference>
<reference evidence="8 9" key="1">
    <citation type="submission" date="2018-08" db="EMBL/GenBank/DDBJ databases">
        <title>Complete genome sequencing of Blastochloris tepida GI.</title>
        <authorList>
            <person name="Tsukatani Y."/>
            <person name="Mori H."/>
        </authorList>
    </citation>
    <scope>NUCLEOTIDE SEQUENCE [LARGE SCALE GENOMIC DNA]</scope>
    <source>
        <strain evidence="8 9">GI</strain>
    </source>
</reference>
<dbReference type="InterPro" id="IPR051692">
    <property type="entry name" value="OMP-like"/>
</dbReference>
<evidence type="ECO:0000256" key="6">
    <source>
        <dbReference type="SAM" id="SignalP"/>
    </source>
</evidence>
<accession>A0A348G442</accession>
<evidence type="ECO:0000313" key="9">
    <source>
        <dbReference type="Proteomes" id="UP000266934"/>
    </source>
</evidence>
<sequence>MRRLVIALLASTALAGTASAADLARKSVPYTPVPAAPTWTGFYVGGFIGYGWGSDDWTNSDESWSNFSPDFDGFLGGLQIGYDYQFPTNFIVGVQADIAWASLEGSSSYAGTYDGGARRFSGTVKSESQWISTLTGRIGFSADRALFYIKGGAAWADFSHSNQLTERRDFGEGIATDDYYGKHSDTRSGWTLGFGVEYAFAPNWTAFLEYDYYDFGGKTYILDYGPWAQTFKLDTDISAVKIGVNYRFNGPTAVSARY</sequence>
<evidence type="ECO:0000259" key="7">
    <source>
        <dbReference type="Pfam" id="PF13505"/>
    </source>
</evidence>
<dbReference type="SUPFAM" id="SSF56925">
    <property type="entry name" value="OMPA-like"/>
    <property type="match status" value="1"/>
</dbReference>
<dbReference type="PANTHER" id="PTHR34001:SF3">
    <property type="entry name" value="BLL7405 PROTEIN"/>
    <property type="match status" value="1"/>
</dbReference>
<dbReference type="EMBL" id="AP018907">
    <property type="protein sequence ID" value="BBF94325.1"/>
    <property type="molecule type" value="Genomic_DNA"/>
</dbReference>
<feature type="signal peptide" evidence="6">
    <location>
        <begin position="1"/>
        <end position="20"/>
    </location>
</feature>
<keyword evidence="2 6" id="KW-0732">Signal</keyword>
<dbReference type="InterPro" id="IPR027385">
    <property type="entry name" value="Beta-barrel_OMP"/>
</dbReference>
<protein>
    <submittedName>
        <fullName evidence="8">Membrane protein</fullName>
    </submittedName>
</protein>
<comment type="subcellular location">
    <subcellularLocation>
        <location evidence="1">Cell outer membrane</location>
    </subcellularLocation>
</comment>
<dbReference type="OrthoDB" id="9815357at2"/>
<dbReference type="Pfam" id="PF13505">
    <property type="entry name" value="OMP_b-brl"/>
    <property type="match status" value="1"/>
</dbReference>
<feature type="domain" description="Outer membrane protein beta-barrel" evidence="7">
    <location>
        <begin position="13"/>
        <end position="248"/>
    </location>
</feature>
<gene>
    <name evidence="8" type="ORF">BLTE_30100</name>
</gene>
<dbReference type="Proteomes" id="UP000266934">
    <property type="component" value="Chromosome"/>
</dbReference>
<evidence type="ECO:0000313" key="8">
    <source>
        <dbReference type="EMBL" id="BBF94325.1"/>
    </source>
</evidence>
<dbReference type="PANTHER" id="PTHR34001">
    <property type="entry name" value="BLL7405 PROTEIN"/>
    <property type="match status" value="1"/>
</dbReference>
<evidence type="ECO:0000256" key="2">
    <source>
        <dbReference type="ARBA" id="ARBA00022729"/>
    </source>
</evidence>
<evidence type="ECO:0000256" key="3">
    <source>
        <dbReference type="ARBA" id="ARBA00023136"/>
    </source>
</evidence>
<evidence type="ECO:0000256" key="1">
    <source>
        <dbReference type="ARBA" id="ARBA00004442"/>
    </source>
</evidence>
<proteinExistence type="inferred from homology"/>
<dbReference type="AlphaFoldDB" id="A0A348G442"/>
<evidence type="ECO:0000256" key="5">
    <source>
        <dbReference type="ARBA" id="ARBA00038306"/>
    </source>
</evidence>